<proteinExistence type="predicted"/>
<organism evidence="1 2">
    <name type="scientific">Pristionchus pacificus</name>
    <name type="common">Parasitic nematode worm</name>
    <dbReference type="NCBI Taxonomy" id="54126"/>
    <lineage>
        <taxon>Eukaryota</taxon>
        <taxon>Metazoa</taxon>
        <taxon>Ecdysozoa</taxon>
        <taxon>Nematoda</taxon>
        <taxon>Chromadorea</taxon>
        <taxon>Rhabditida</taxon>
        <taxon>Rhabditina</taxon>
        <taxon>Diplogasteromorpha</taxon>
        <taxon>Diplogasteroidea</taxon>
        <taxon>Neodiplogasteridae</taxon>
        <taxon>Pristionchus</taxon>
    </lineage>
</organism>
<dbReference type="AlphaFoldDB" id="A0A2A6CQA7"/>
<accession>A0A2A6CQA7</accession>
<accession>A0A8R1U716</accession>
<dbReference type="Proteomes" id="UP000005239">
    <property type="component" value="Unassembled WGS sequence"/>
</dbReference>
<name>A0A2A6CQA7_PRIPA</name>
<dbReference type="EnsemblMetazoa" id="PPA06643.1">
    <property type="protein sequence ID" value="PPA06643.1"/>
    <property type="gene ID" value="WBGene00096197"/>
</dbReference>
<sequence length="318" mass="35452">MWFDQMRFPPIIVLQISIVLVSAQFGYEPGTFNGFVVNGRGGLGHLQKHLVNHDLSYYAPYHESPFGVAYAPYHYGFATYPYTPYHPAVMSPVHSPYHSVYSPYQFASPYQVLGTRYHFVSAAQPAAAATTAAPTVSSSTTPSTVDSVHQQAVTFNPSMAQIVGMTLQIGCMIANVVGFALFGKDSDDFKELSKEPEYQQFLHRGGTLLLKTVMFQSTMAIMETFVEKLADNGYNCGCIVCRPSWLLWTQRNPWRNWLVIAIIADIVCVGTFTFAAWLGFYPTDTVRQEMAPVLKDVYGIDLHAANQSGFIGMIYWVT</sequence>
<evidence type="ECO:0000313" key="1">
    <source>
        <dbReference type="EnsemblMetazoa" id="PPA06643.1"/>
    </source>
</evidence>
<reference evidence="2" key="1">
    <citation type="journal article" date="2008" name="Nat. Genet.">
        <title>The Pristionchus pacificus genome provides a unique perspective on nematode lifestyle and parasitism.</title>
        <authorList>
            <person name="Dieterich C."/>
            <person name="Clifton S.W."/>
            <person name="Schuster L.N."/>
            <person name="Chinwalla A."/>
            <person name="Delehaunty K."/>
            <person name="Dinkelacker I."/>
            <person name="Fulton L."/>
            <person name="Fulton R."/>
            <person name="Godfrey J."/>
            <person name="Minx P."/>
            <person name="Mitreva M."/>
            <person name="Roeseler W."/>
            <person name="Tian H."/>
            <person name="Witte H."/>
            <person name="Yang S.P."/>
            <person name="Wilson R.K."/>
            <person name="Sommer R.J."/>
        </authorList>
    </citation>
    <scope>NUCLEOTIDE SEQUENCE [LARGE SCALE GENOMIC DNA]</scope>
    <source>
        <strain evidence="2">PS312</strain>
    </source>
</reference>
<reference evidence="1" key="2">
    <citation type="submission" date="2022-06" db="UniProtKB">
        <authorList>
            <consortium name="EnsemblMetazoa"/>
        </authorList>
    </citation>
    <scope>IDENTIFICATION</scope>
    <source>
        <strain evidence="1">PS312</strain>
    </source>
</reference>
<gene>
    <name evidence="1" type="primary">WBGene00096197</name>
</gene>
<keyword evidence="2" id="KW-1185">Reference proteome</keyword>
<protein>
    <submittedName>
        <fullName evidence="1">Uncharacterized protein</fullName>
    </submittedName>
</protein>
<evidence type="ECO:0000313" key="2">
    <source>
        <dbReference type="Proteomes" id="UP000005239"/>
    </source>
</evidence>